<name>A0ABV3S3Y9_9LACO</name>
<dbReference type="InterPro" id="IPR015890">
    <property type="entry name" value="Chorismate_C"/>
</dbReference>
<evidence type="ECO:0000256" key="12">
    <source>
        <dbReference type="ARBA" id="ARBA00023239"/>
    </source>
</evidence>
<dbReference type="Pfam" id="PF00425">
    <property type="entry name" value="Chorismate_bind"/>
    <property type="match status" value="1"/>
</dbReference>
<accession>A0ABV3S3Y9</accession>
<dbReference type="PRINTS" id="PR00095">
    <property type="entry name" value="ANTSNTHASEI"/>
</dbReference>
<keyword evidence="19" id="KW-1185">Reference proteome</keyword>
<keyword evidence="7 15" id="KW-0028">Amino-acid biosynthesis</keyword>
<comment type="pathway">
    <text evidence="2 15">Amino-acid biosynthesis; L-tryptophan biosynthesis; L-tryptophan from chorismate: step 1/5.</text>
</comment>
<dbReference type="InterPro" id="IPR005256">
    <property type="entry name" value="Anth_synth_I_PabB"/>
</dbReference>
<dbReference type="EMBL" id="JBFPER010000001">
    <property type="protein sequence ID" value="MEX0380788.1"/>
    <property type="molecule type" value="Genomic_DNA"/>
</dbReference>
<dbReference type="Proteomes" id="UP001556617">
    <property type="component" value="Unassembled WGS sequence"/>
</dbReference>
<evidence type="ECO:0000256" key="3">
    <source>
        <dbReference type="ARBA" id="ARBA00009562"/>
    </source>
</evidence>
<feature type="domain" description="Chorismate-utilising enzyme C-terminal" evidence="16">
    <location>
        <begin position="193"/>
        <end position="446"/>
    </location>
</feature>
<keyword evidence="12 15" id="KW-0456">Lyase</keyword>
<dbReference type="NCBIfam" id="TIGR00564">
    <property type="entry name" value="trpE_most"/>
    <property type="match status" value="1"/>
</dbReference>
<comment type="catalytic activity">
    <reaction evidence="14 15">
        <text>chorismate + L-glutamine = anthranilate + pyruvate + L-glutamate + H(+)</text>
        <dbReference type="Rhea" id="RHEA:21732"/>
        <dbReference type="ChEBI" id="CHEBI:15361"/>
        <dbReference type="ChEBI" id="CHEBI:15378"/>
        <dbReference type="ChEBI" id="CHEBI:16567"/>
        <dbReference type="ChEBI" id="CHEBI:29748"/>
        <dbReference type="ChEBI" id="CHEBI:29985"/>
        <dbReference type="ChEBI" id="CHEBI:58359"/>
        <dbReference type="EC" id="4.1.3.27"/>
    </reaction>
</comment>
<dbReference type="Pfam" id="PF04715">
    <property type="entry name" value="Anth_synt_I_N"/>
    <property type="match status" value="1"/>
</dbReference>
<evidence type="ECO:0000313" key="18">
    <source>
        <dbReference type="EMBL" id="MEX0380788.1"/>
    </source>
</evidence>
<evidence type="ECO:0000256" key="1">
    <source>
        <dbReference type="ARBA" id="ARBA00001946"/>
    </source>
</evidence>
<evidence type="ECO:0000256" key="7">
    <source>
        <dbReference type="ARBA" id="ARBA00022605"/>
    </source>
</evidence>
<dbReference type="PANTHER" id="PTHR11236:SF48">
    <property type="entry name" value="ISOCHORISMATE SYNTHASE MENF"/>
    <property type="match status" value="1"/>
</dbReference>
<dbReference type="GO" id="GO:0004049">
    <property type="term" value="F:anthranilate synthase activity"/>
    <property type="evidence" value="ECO:0007669"/>
    <property type="project" value="UniProtKB-EC"/>
</dbReference>
<evidence type="ECO:0000256" key="8">
    <source>
        <dbReference type="ARBA" id="ARBA00022723"/>
    </source>
</evidence>
<keyword evidence="10 15" id="KW-0460">Magnesium</keyword>
<evidence type="ECO:0000256" key="2">
    <source>
        <dbReference type="ARBA" id="ARBA00004873"/>
    </source>
</evidence>
<evidence type="ECO:0000259" key="17">
    <source>
        <dbReference type="Pfam" id="PF04715"/>
    </source>
</evidence>
<dbReference type="Gene3D" id="3.60.120.10">
    <property type="entry name" value="Anthranilate synthase"/>
    <property type="match status" value="1"/>
</dbReference>
<comment type="caution">
    <text evidence="18">The sequence shown here is derived from an EMBL/GenBank/DDBJ whole genome shotgun (WGS) entry which is preliminary data.</text>
</comment>
<keyword evidence="9 15" id="KW-0822">Tryptophan biosynthesis</keyword>
<dbReference type="InterPro" id="IPR019999">
    <property type="entry name" value="Anth_synth_I-like"/>
</dbReference>
<comment type="subunit">
    <text evidence="4 15">Heterotetramer consisting of two non-identical subunits: a beta subunit (TrpG) and a large alpha subunit (TrpE).</text>
</comment>
<evidence type="ECO:0000256" key="6">
    <source>
        <dbReference type="ARBA" id="ARBA00020653"/>
    </source>
</evidence>
<dbReference type="EC" id="4.1.3.27" evidence="5 15"/>
<evidence type="ECO:0000256" key="10">
    <source>
        <dbReference type="ARBA" id="ARBA00022842"/>
    </source>
</evidence>
<dbReference type="SUPFAM" id="SSF56322">
    <property type="entry name" value="ADC synthase"/>
    <property type="match status" value="1"/>
</dbReference>
<evidence type="ECO:0000313" key="19">
    <source>
        <dbReference type="Proteomes" id="UP001556617"/>
    </source>
</evidence>
<evidence type="ECO:0000256" key="4">
    <source>
        <dbReference type="ARBA" id="ARBA00011575"/>
    </source>
</evidence>
<gene>
    <name evidence="15 18" type="primary">trpE</name>
    <name evidence="18" type="ORF">AB3K24_05420</name>
</gene>
<dbReference type="PANTHER" id="PTHR11236">
    <property type="entry name" value="AMINOBENZOATE/ANTHRANILATE SYNTHASE"/>
    <property type="match status" value="1"/>
</dbReference>
<keyword evidence="8 15" id="KW-0479">Metal-binding</keyword>
<evidence type="ECO:0000256" key="15">
    <source>
        <dbReference type="RuleBase" id="RU364045"/>
    </source>
</evidence>
<dbReference type="RefSeq" id="WP_367974176.1">
    <property type="nucleotide sequence ID" value="NZ_JBFPEQ010000001.1"/>
</dbReference>
<evidence type="ECO:0000259" key="16">
    <source>
        <dbReference type="Pfam" id="PF00425"/>
    </source>
</evidence>
<dbReference type="InterPro" id="IPR005801">
    <property type="entry name" value="ADC_synthase"/>
</dbReference>
<evidence type="ECO:0000256" key="5">
    <source>
        <dbReference type="ARBA" id="ARBA00012266"/>
    </source>
</evidence>
<feature type="domain" description="Anthranilate synthase component I N-terminal" evidence="17">
    <location>
        <begin position="11"/>
        <end position="144"/>
    </location>
</feature>
<keyword evidence="11 15" id="KW-0057">Aromatic amino acid biosynthesis</keyword>
<evidence type="ECO:0000256" key="11">
    <source>
        <dbReference type="ARBA" id="ARBA00023141"/>
    </source>
</evidence>
<comment type="cofactor">
    <cofactor evidence="1 15">
        <name>Mg(2+)</name>
        <dbReference type="ChEBI" id="CHEBI:18420"/>
    </cofactor>
</comment>
<reference evidence="18 19" key="1">
    <citation type="submission" date="2024-07" db="EMBL/GenBank/DDBJ databases">
        <authorList>
            <person name="Yun M."/>
        </authorList>
    </citation>
    <scope>NUCLEOTIDE SEQUENCE [LARGE SCALE GENOMIC DNA]</scope>
    <source>
        <strain evidence="18 19">MS01</strain>
    </source>
</reference>
<evidence type="ECO:0000256" key="13">
    <source>
        <dbReference type="ARBA" id="ARBA00025634"/>
    </source>
</evidence>
<dbReference type="InterPro" id="IPR006805">
    <property type="entry name" value="Anth_synth_I_N"/>
</dbReference>
<sequence length="457" mass="51342">MAYEIKTINADTISVISAYLRLRGAHTVLLESVPTSQEKSRYSILGLDPVHEFQATGTHINIDGQLSENLDPLHVLSELVVTDSVINDHMPFQGGAIGYVGFDTIATYENIGQQPHDELDMPDIHMFLYETFILFDHQKETLTIVVDNAYSKRDASKRQHVLSKIEDRLQKQVHAEMVTRSLPPLEPKSNMSQKEFTAIVNRTKQLITAGDMFQMVPSQRFSFDFKNDPFDFYRQLRRTNPSPYMYYLDMGDTQIVGSSPESLVTVRGDIVTTNPIAGTRKRGKTVQEDIEIASALKHDEKELAEHKMLVDLGRNDLGKISEYGTVNVTTFLDIQKYRYVMHLVSEVQGKLRAGTRAIDALKATLPAGTVSGAPKVRALQRIYEMEPTKRGVYAGAIGYLSKDNQMDFAIAIRTMVVKNNKGYVQAGAGIVYDSVPENEYEETRNKARALLNVGEKL</sequence>
<comment type="similarity">
    <text evidence="3 15">Belongs to the anthranilate synthase component I family.</text>
</comment>
<proteinExistence type="inferred from homology"/>
<evidence type="ECO:0000256" key="9">
    <source>
        <dbReference type="ARBA" id="ARBA00022822"/>
    </source>
</evidence>
<comment type="function">
    <text evidence="13 15">Part of a heterotetrameric complex that catalyzes the two-step biosynthesis of anthranilate, an intermediate in the biosynthesis of L-tryptophan. In the first step, the glutamine-binding beta subunit (TrpG) of anthranilate synthase (AS) provides the glutamine amidotransferase activity which generates ammonia as a substrate that, along with chorismate, is used in the second step, catalyzed by the large alpha subunit of AS (TrpE) to produce anthranilate. In the absence of TrpG, TrpE can synthesize anthranilate directly from chorismate and high concentrations of ammonia.</text>
</comment>
<protein>
    <recommendedName>
        <fullName evidence="6 15">Anthranilate synthase component 1</fullName>
        <ecNumber evidence="5 15">4.1.3.27</ecNumber>
    </recommendedName>
</protein>
<organism evidence="18 19">
    <name type="scientific">Leuconostoc aquikimchii</name>
    <dbReference type="NCBI Taxonomy" id="3236804"/>
    <lineage>
        <taxon>Bacteria</taxon>
        <taxon>Bacillati</taxon>
        <taxon>Bacillota</taxon>
        <taxon>Bacilli</taxon>
        <taxon>Lactobacillales</taxon>
        <taxon>Lactobacillaceae</taxon>
        <taxon>Leuconostoc</taxon>
    </lineage>
</organism>
<evidence type="ECO:0000256" key="14">
    <source>
        <dbReference type="ARBA" id="ARBA00047683"/>
    </source>
</evidence>